<evidence type="ECO:0000313" key="3">
    <source>
        <dbReference type="Proteomes" id="UP001255856"/>
    </source>
</evidence>
<reference evidence="2" key="1">
    <citation type="submission" date="2021-01" db="EMBL/GenBank/DDBJ databases">
        <authorList>
            <person name="Eckstrom K.M.E."/>
        </authorList>
    </citation>
    <scope>NUCLEOTIDE SEQUENCE</scope>
    <source>
        <strain evidence="2">UVCC 0001</strain>
    </source>
</reference>
<feature type="region of interest" description="Disordered" evidence="1">
    <location>
        <begin position="174"/>
        <end position="194"/>
    </location>
</feature>
<protein>
    <submittedName>
        <fullName evidence="2">Uncharacterized protein</fullName>
    </submittedName>
</protein>
<organism evidence="2 3">
    <name type="scientific">Prototheca wickerhamii</name>
    <dbReference type="NCBI Taxonomy" id="3111"/>
    <lineage>
        <taxon>Eukaryota</taxon>
        <taxon>Viridiplantae</taxon>
        <taxon>Chlorophyta</taxon>
        <taxon>core chlorophytes</taxon>
        <taxon>Trebouxiophyceae</taxon>
        <taxon>Chlorellales</taxon>
        <taxon>Chlorellaceae</taxon>
        <taxon>Prototheca</taxon>
    </lineage>
</organism>
<comment type="caution">
    <text evidence="2">The sequence shown here is derived from an EMBL/GenBank/DDBJ whole genome shotgun (WGS) entry which is preliminary data.</text>
</comment>
<evidence type="ECO:0000256" key="1">
    <source>
        <dbReference type="SAM" id="MobiDB-lite"/>
    </source>
</evidence>
<dbReference type="EMBL" id="JASFZW010000014">
    <property type="protein sequence ID" value="KAK2075651.1"/>
    <property type="molecule type" value="Genomic_DNA"/>
</dbReference>
<keyword evidence="3" id="KW-1185">Reference proteome</keyword>
<dbReference type="AlphaFoldDB" id="A0AAD9ID23"/>
<dbReference type="Proteomes" id="UP001255856">
    <property type="component" value="Unassembled WGS sequence"/>
</dbReference>
<name>A0AAD9ID23_PROWI</name>
<feature type="region of interest" description="Disordered" evidence="1">
    <location>
        <begin position="1"/>
        <end position="104"/>
    </location>
</feature>
<feature type="compositionally biased region" description="Low complexity" evidence="1">
    <location>
        <begin position="174"/>
        <end position="185"/>
    </location>
</feature>
<feature type="compositionally biased region" description="Basic and acidic residues" evidence="1">
    <location>
        <begin position="77"/>
        <end position="94"/>
    </location>
</feature>
<proteinExistence type="predicted"/>
<sequence>MSELGALLGAYGDSDEEPSGKSESGLPGPEQATGELGLMEQAEAAVEGPQAGAQATSAHGDGATPMSELPDAGAPHVDAEDRLPSLPAELREPPPGEPSAELQRKIENWIRIQETQGRTVYEEIQKSRRAESGVFSAATLHPEDYIDCLRAAAAAEEARRAAQRAATGRIDFVRPAGAEARAPGPYTAPRPASGAGIDPGVLAAAQARAAALAAKAAASRGGAR</sequence>
<gene>
    <name evidence="2" type="ORF">QBZ16_001759</name>
</gene>
<evidence type="ECO:0000313" key="2">
    <source>
        <dbReference type="EMBL" id="KAK2075651.1"/>
    </source>
</evidence>
<accession>A0AAD9ID23</accession>